<dbReference type="Proteomes" id="UP000199370">
    <property type="component" value="Unassembled WGS sequence"/>
</dbReference>
<feature type="region of interest" description="Disordered" evidence="1">
    <location>
        <begin position="25"/>
        <end position="51"/>
    </location>
</feature>
<keyword evidence="3" id="KW-1185">Reference proteome</keyword>
<dbReference type="STRING" id="996166.SAMN05192554_10597"/>
<dbReference type="RefSeq" id="WP_089732103.1">
    <property type="nucleotide sequence ID" value="NZ_FNIA01000005.1"/>
</dbReference>
<dbReference type="EMBL" id="FNIA01000005">
    <property type="protein sequence ID" value="SDM65302.1"/>
    <property type="molecule type" value="Genomic_DNA"/>
</dbReference>
<protein>
    <submittedName>
        <fullName evidence="2">Uncharacterized protein</fullName>
    </submittedName>
</protein>
<evidence type="ECO:0000313" key="2">
    <source>
        <dbReference type="EMBL" id="SDM65302.1"/>
    </source>
</evidence>
<dbReference type="PROSITE" id="PS51257">
    <property type="entry name" value="PROKAR_LIPOPROTEIN"/>
    <property type="match status" value="1"/>
</dbReference>
<evidence type="ECO:0000313" key="3">
    <source>
        <dbReference type="Proteomes" id="UP000199370"/>
    </source>
</evidence>
<organism evidence="2 3">
    <name type="scientific">Haloarchaeobius iranensis</name>
    <dbReference type="NCBI Taxonomy" id="996166"/>
    <lineage>
        <taxon>Archaea</taxon>
        <taxon>Methanobacteriati</taxon>
        <taxon>Methanobacteriota</taxon>
        <taxon>Stenosarchaea group</taxon>
        <taxon>Halobacteria</taxon>
        <taxon>Halobacteriales</taxon>
        <taxon>Halorubellaceae</taxon>
        <taxon>Haloarchaeobius</taxon>
    </lineage>
</organism>
<sequence>MKRRDLLAATTTTLSTLGLAGCVSTLGTGGPGGQPTDPTETATTRTDPRSAPELSMAIETVEETWRKAVHMDGDEVTSGATASVEVRVDGERVPVVPDATSTSSFAGTASLDERDTFTYWVADEDQLNEGEAAAVDYPISVGNKVFFEAEAGQTVTVVWNGEFVEPEVLLETTIDE</sequence>
<feature type="compositionally biased region" description="Low complexity" evidence="1">
    <location>
        <begin position="34"/>
        <end position="45"/>
    </location>
</feature>
<accession>A0A1G9UZ91</accession>
<gene>
    <name evidence="2" type="ORF">SAMN05192554_10597</name>
</gene>
<evidence type="ECO:0000256" key="1">
    <source>
        <dbReference type="SAM" id="MobiDB-lite"/>
    </source>
</evidence>
<proteinExistence type="predicted"/>
<reference evidence="2 3" key="1">
    <citation type="submission" date="2016-10" db="EMBL/GenBank/DDBJ databases">
        <authorList>
            <person name="de Groot N.N."/>
        </authorList>
    </citation>
    <scope>NUCLEOTIDE SEQUENCE [LARGE SCALE GENOMIC DNA]</scope>
    <source>
        <strain evidence="3">EB21,IBRC-M 10013,KCTC 4048</strain>
    </source>
</reference>
<dbReference type="AlphaFoldDB" id="A0A1G9UZ91"/>
<name>A0A1G9UZ91_9EURY</name>